<name>A0A7D4P439_9GAMM</name>
<dbReference type="RefSeq" id="WP_173284268.1">
    <property type="nucleotide sequence ID" value="NZ_CP054020.1"/>
</dbReference>
<gene>
    <name evidence="1" type="ORF">HQN79_03255</name>
</gene>
<accession>A0A7D4P439</accession>
<keyword evidence="2" id="KW-1185">Reference proteome</keyword>
<organism evidence="1 2">
    <name type="scientific">Thiomicrorhabdus xiamenensis</name>
    <dbReference type="NCBI Taxonomy" id="2739063"/>
    <lineage>
        <taxon>Bacteria</taxon>
        <taxon>Pseudomonadati</taxon>
        <taxon>Pseudomonadota</taxon>
        <taxon>Gammaproteobacteria</taxon>
        <taxon>Thiotrichales</taxon>
        <taxon>Piscirickettsiaceae</taxon>
        <taxon>Thiomicrorhabdus</taxon>
    </lineage>
</organism>
<reference evidence="1 2" key="1">
    <citation type="submission" date="2020-05" db="EMBL/GenBank/DDBJ databases">
        <title>Thiomicrorhabdus sediminis sp.nov. and Thiomicrorhabdus xiamenensis sp.nov., novel sulfur-oxidizing bacteria isolated from coastal sediment.</title>
        <authorList>
            <person name="Liu X."/>
        </authorList>
    </citation>
    <scope>NUCLEOTIDE SEQUENCE [LARGE SCALE GENOMIC DNA]</scope>
    <source>
        <strain evidence="1 2">G2</strain>
    </source>
</reference>
<sequence>MQYVLYVTESGFKAYKSVREVGEEVETFEWDDIAQIDLFISGLSAKSEVMLLLDLVDEDLFFEWVPKVMPWEKNALLKRRRERLMGENIALSEVHSTNQNRKSDEGRKEELILSATISDSFKLTRFLNSLEAAQVLIKGIYSKPFLLQEYFRGVVKPELKLSKEQEQLPFLIISRHSERNYRQTFFHGGQMRLSRPVQIEEEFKQADEIHKALLEETKLAITYVYNQKIIPFNHPIGLIFLDEDEAVLQNIEEDCRENGIIRGSWGNNFYFAKKTYKELGGGMQYCNEEAHCYSEQAAVDFLFNNVLKGFYCTPYIERLQNFQLARKSLYAVNIALLLGGLAFVLVNSVDNYLSWQKLGLLDQNIVAHEREKQRLTELVKLQDDAQQIKASVEFSEAVLSLRVDRLVGFNIQDFSETLKRHPNIQLKDMNWKNLQAMDSQRHEIAIEGWVFPFYETYRKPVYWVDALVDDLKKLKNIESVSLDEEPLNRNLKQATKINTDEGEVEALPFSITLRVKDGESK</sequence>
<evidence type="ECO:0000313" key="2">
    <source>
        <dbReference type="Proteomes" id="UP000504724"/>
    </source>
</evidence>
<dbReference type="KEGG" id="txa:HQN79_03255"/>
<protein>
    <submittedName>
        <fullName evidence="1">Uncharacterized protein</fullName>
    </submittedName>
</protein>
<evidence type="ECO:0000313" key="1">
    <source>
        <dbReference type="EMBL" id="QKI88655.1"/>
    </source>
</evidence>
<dbReference type="EMBL" id="CP054020">
    <property type="protein sequence ID" value="QKI88655.1"/>
    <property type="molecule type" value="Genomic_DNA"/>
</dbReference>
<dbReference type="AlphaFoldDB" id="A0A7D4P439"/>
<proteinExistence type="predicted"/>
<dbReference type="Proteomes" id="UP000504724">
    <property type="component" value="Chromosome"/>
</dbReference>